<organism evidence="2 3">
    <name type="scientific">Cellvibrio mixtus</name>
    <dbReference type="NCBI Taxonomy" id="39650"/>
    <lineage>
        <taxon>Bacteria</taxon>
        <taxon>Pseudomonadati</taxon>
        <taxon>Pseudomonadota</taxon>
        <taxon>Gammaproteobacteria</taxon>
        <taxon>Cellvibrionales</taxon>
        <taxon>Cellvibrionaceae</taxon>
        <taxon>Cellvibrio</taxon>
    </lineage>
</organism>
<keyword evidence="3" id="KW-1185">Reference proteome</keyword>
<dbReference type="AlphaFoldDB" id="A0A266QC96"/>
<dbReference type="SMART" id="SM00953">
    <property type="entry name" value="RES"/>
    <property type="match status" value="1"/>
</dbReference>
<dbReference type="Proteomes" id="UP000216101">
    <property type="component" value="Unassembled WGS sequence"/>
</dbReference>
<comment type="caution">
    <text evidence="2">The sequence shown here is derived from an EMBL/GenBank/DDBJ whole genome shotgun (WGS) entry which is preliminary data.</text>
</comment>
<reference evidence="3" key="1">
    <citation type="submission" date="2017-05" db="EMBL/GenBank/DDBJ databases">
        <authorList>
            <person name="Barney B.M."/>
        </authorList>
    </citation>
    <scope>NUCLEOTIDE SEQUENCE [LARGE SCALE GENOMIC DNA]</scope>
    <source>
        <strain evidence="3">PSBB022</strain>
    </source>
</reference>
<dbReference type="Pfam" id="PF08808">
    <property type="entry name" value="RES"/>
    <property type="match status" value="1"/>
</dbReference>
<gene>
    <name evidence="2" type="ORF">CBP51_10710</name>
</gene>
<feature type="domain" description="RES" evidence="1">
    <location>
        <begin position="78"/>
        <end position="200"/>
    </location>
</feature>
<evidence type="ECO:0000313" key="2">
    <source>
        <dbReference type="EMBL" id="OZY87420.1"/>
    </source>
</evidence>
<protein>
    <recommendedName>
        <fullName evidence="1">RES domain-containing protein</fullName>
    </recommendedName>
</protein>
<sequence length="231" mass="25520">MTAPMQYKEVHSNTFRLIPSHFPPIALFENLLDPTELEAAYALESLTNDRLQDQAGNINLVAPEDRVTGPGTTAIMAAFTHTGIPSRFTDGRFGIYYAGLNLETALAEARFSRARFLQATNEPAQMLTMRCYTCEVHTPLVDLRADPQVHNPDSFAYAQALGRQLKAQNEMGILYQSVRYAGGECIAALRPKALTPPAIQAGHYQFYWDGNGISHVLAVKEISVDGKIKFS</sequence>
<proteinExistence type="predicted"/>
<accession>A0A266QC96</accession>
<evidence type="ECO:0000313" key="3">
    <source>
        <dbReference type="Proteomes" id="UP000216101"/>
    </source>
</evidence>
<evidence type="ECO:0000259" key="1">
    <source>
        <dbReference type="SMART" id="SM00953"/>
    </source>
</evidence>
<dbReference type="RefSeq" id="WP_094984828.1">
    <property type="nucleotide sequence ID" value="NZ_NHNI01000001.1"/>
</dbReference>
<name>A0A266QC96_9GAMM</name>
<dbReference type="InterPro" id="IPR014914">
    <property type="entry name" value="RES_dom"/>
</dbReference>
<dbReference type="EMBL" id="NHNI01000001">
    <property type="protein sequence ID" value="OZY87420.1"/>
    <property type="molecule type" value="Genomic_DNA"/>
</dbReference>